<gene>
    <name evidence="5" type="primary">rpl13</name>
</gene>
<keyword evidence="2 4" id="KW-0689">Ribosomal protein</keyword>
<dbReference type="Gene3D" id="3.90.1180.10">
    <property type="entry name" value="Ribosomal protein L13"/>
    <property type="match status" value="1"/>
</dbReference>
<dbReference type="PANTHER" id="PTHR11545:SF2">
    <property type="entry name" value="LARGE RIBOSOMAL SUBUNIT PROTEIN UL13M"/>
    <property type="match status" value="1"/>
</dbReference>
<dbReference type="EMBL" id="MK814735">
    <property type="protein sequence ID" value="QCI08566.1"/>
    <property type="molecule type" value="Genomic_DNA"/>
</dbReference>
<dbReference type="PIRSF" id="PIRSF002181">
    <property type="entry name" value="Ribosomal_L13"/>
    <property type="match status" value="1"/>
</dbReference>
<dbReference type="InterPro" id="IPR005823">
    <property type="entry name" value="Ribosomal_uL13_bac-type"/>
</dbReference>
<evidence type="ECO:0000313" key="5">
    <source>
        <dbReference type="EMBL" id="QCI08566.1"/>
    </source>
</evidence>
<geneLocation type="plastid" evidence="5"/>
<dbReference type="GO" id="GO:0017148">
    <property type="term" value="P:negative regulation of translation"/>
    <property type="evidence" value="ECO:0007669"/>
    <property type="project" value="TreeGrafter"/>
</dbReference>
<keyword evidence="5" id="KW-0934">Plastid</keyword>
<dbReference type="InterPro" id="IPR005822">
    <property type="entry name" value="Ribosomal_uL13"/>
</dbReference>
<evidence type="ECO:0000256" key="3">
    <source>
        <dbReference type="ARBA" id="ARBA00023274"/>
    </source>
</evidence>
<dbReference type="InterPro" id="IPR036899">
    <property type="entry name" value="Ribosomal_uL13_sf"/>
</dbReference>
<reference evidence="5" key="2">
    <citation type="submission" date="2019-04" db="EMBL/GenBank/DDBJ databases">
        <authorList>
            <person name="Pasella M."/>
        </authorList>
    </citation>
    <scope>NUCLEOTIDE SEQUENCE</scope>
    <source>
        <strain evidence="5">PD2951</strain>
    </source>
</reference>
<dbReference type="SUPFAM" id="SSF52161">
    <property type="entry name" value="Ribosomal protein L13"/>
    <property type="match status" value="1"/>
</dbReference>
<dbReference type="CDD" id="cd00392">
    <property type="entry name" value="Ribosomal_L13"/>
    <property type="match status" value="1"/>
</dbReference>
<proteinExistence type="inferred from homology"/>
<dbReference type="PANTHER" id="PTHR11545">
    <property type="entry name" value="RIBOSOMAL PROTEIN L13"/>
    <property type="match status" value="1"/>
</dbReference>
<dbReference type="GO" id="GO:0003735">
    <property type="term" value="F:structural constituent of ribosome"/>
    <property type="evidence" value="ECO:0007669"/>
    <property type="project" value="InterPro"/>
</dbReference>
<keyword evidence="3 4" id="KW-0687">Ribonucleoprotein</keyword>
<evidence type="ECO:0000256" key="2">
    <source>
        <dbReference type="ARBA" id="ARBA00022980"/>
    </source>
</evidence>
<evidence type="ECO:0000256" key="1">
    <source>
        <dbReference type="ARBA" id="ARBA00006227"/>
    </source>
</evidence>
<protein>
    <submittedName>
        <fullName evidence="5">Ribosomal protein L13</fullName>
    </submittedName>
</protein>
<dbReference type="Pfam" id="PF00572">
    <property type="entry name" value="Ribosomal_L13"/>
    <property type="match status" value="1"/>
</dbReference>
<sequence length="145" mass="16842">MLLNQNKTHIDKKTIDTQWYIIDAKDKTLGRLSSKIAYILKGKNSITYSPNQNKSIKIIIINSKFIHVTGNKREQIIYKRHSGKPGSLKKETFNKLQKRIPNRIIEQAIKGMLPKNTLGRKLFTQLKIYSNEIHPYQSQKPVILN</sequence>
<name>A0A4D6WYQ8_9FLOR</name>
<dbReference type="AlphaFoldDB" id="A0A4D6WYQ8"/>
<dbReference type="PROSITE" id="PS00783">
    <property type="entry name" value="RIBOSOMAL_L13"/>
    <property type="match status" value="1"/>
</dbReference>
<organism evidence="5">
    <name type="scientific">Spermothamnion repens</name>
    <dbReference type="NCBI Taxonomy" id="31383"/>
    <lineage>
        <taxon>Eukaryota</taxon>
        <taxon>Rhodophyta</taxon>
        <taxon>Florideophyceae</taxon>
        <taxon>Rhodymeniophycidae</taxon>
        <taxon>Ceramiales</taxon>
        <taxon>Ceramiaceae</taxon>
        <taxon>Spermothamnion</taxon>
    </lineage>
</organism>
<dbReference type="NCBIfam" id="TIGR01066">
    <property type="entry name" value="rplM_bact"/>
    <property type="match status" value="1"/>
</dbReference>
<reference evidence="5" key="1">
    <citation type="journal article" date="2019" name="Mol. Phylogenet. Evol.">
        <title>Morphological evolution and classification of the red algal order Ceramiales inferred using plastid phylogenomics.</title>
        <authorList>
            <person name="Diaz-Tapia P."/>
            <person name="Pasella M.M."/>
            <person name="Verbruggen H."/>
            <person name="Maggs C.A."/>
        </authorList>
    </citation>
    <scope>NUCLEOTIDE SEQUENCE</scope>
    <source>
        <strain evidence="5">PD2951</strain>
    </source>
</reference>
<comment type="similarity">
    <text evidence="1 4">Belongs to the universal ribosomal protein uL13 family.</text>
</comment>
<dbReference type="InterPro" id="IPR023563">
    <property type="entry name" value="Ribosomal_uL13_CS"/>
</dbReference>
<accession>A0A4D6WYQ8</accession>
<dbReference type="GO" id="GO:0003729">
    <property type="term" value="F:mRNA binding"/>
    <property type="evidence" value="ECO:0007669"/>
    <property type="project" value="TreeGrafter"/>
</dbReference>
<dbReference type="HAMAP" id="MF_01366">
    <property type="entry name" value="Ribosomal_uL13"/>
    <property type="match status" value="1"/>
</dbReference>
<evidence type="ECO:0000256" key="4">
    <source>
        <dbReference type="RuleBase" id="RU003877"/>
    </source>
</evidence>
<dbReference type="GO" id="GO:0006412">
    <property type="term" value="P:translation"/>
    <property type="evidence" value="ECO:0007669"/>
    <property type="project" value="InterPro"/>
</dbReference>
<dbReference type="GO" id="GO:0022625">
    <property type="term" value="C:cytosolic large ribosomal subunit"/>
    <property type="evidence" value="ECO:0007669"/>
    <property type="project" value="TreeGrafter"/>
</dbReference>